<dbReference type="InterPro" id="IPR017850">
    <property type="entry name" value="Alkaline_phosphatase_core_sf"/>
</dbReference>
<evidence type="ECO:0000259" key="4">
    <source>
        <dbReference type="Pfam" id="PF05506"/>
    </source>
</evidence>
<dbReference type="InterPro" id="IPR019546">
    <property type="entry name" value="TAT_signal_bac_arc"/>
</dbReference>
<dbReference type="InterPro" id="IPR008475">
    <property type="entry name" value="PLipase_C_C"/>
</dbReference>
<dbReference type="CDD" id="cd16014">
    <property type="entry name" value="PLC"/>
    <property type="match status" value="1"/>
</dbReference>
<dbReference type="Proteomes" id="UP000284605">
    <property type="component" value="Unassembled WGS sequence"/>
</dbReference>
<dbReference type="InterPro" id="IPR007312">
    <property type="entry name" value="Phosphoesterase"/>
</dbReference>
<name>A0A418WIU0_9PROT</name>
<dbReference type="PANTHER" id="PTHR31956:SF36">
    <property type="entry name" value="NON-HEMOLYTIC PHOSPHOLIPASE C"/>
    <property type="match status" value="1"/>
</dbReference>
<dbReference type="Gene3D" id="3.40.720.10">
    <property type="entry name" value="Alkaline Phosphatase, subunit A"/>
    <property type="match status" value="2"/>
</dbReference>
<feature type="domain" description="Bacterial phospholipase C C-terminal" evidence="4">
    <location>
        <begin position="625"/>
        <end position="704"/>
    </location>
</feature>
<organism evidence="5 6">
    <name type="scientific">Oleomonas cavernae</name>
    <dbReference type="NCBI Taxonomy" id="2320859"/>
    <lineage>
        <taxon>Bacteria</taxon>
        <taxon>Pseudomonadati</taxon>
        <taxon>Pseudomonadota</taxon>
        <taxon>Alphaproteobacteria</taxon>
        <taxon>Acetobacterales</taxon>
        <taxon>Acetobacteraceae</taxon>
        <taxon>Oleomonas</taxon>
    </lineage>
</organism>
<accession>A0A418WIU0</accession>
<dbReference type="AlphaFoldDB" id="A0A418WIU0"/>
<dbReference type="OrthoDB" id="9770871at2"/>
<dbReference type="NCBIfam" id="TIGR01409">
    <property type="entry name" value="TAT_signal_seq"/>
    <property type="match status" value="1"/>
</dbReference>
<feature type="domain" description="Bacterial phospholipase C C-terminal" evidence="4">
    <location>
        <begin position="526"/>
        <end position="611"/>
    </location>
</feature>
<protein>
    <recommendedName>
        <fullName evidence="2">phospholipase C</fullName>
        <ecNumber evidence="2">3.1.4.3</ecNumber>
    </recommendedName>
</protein>
<dbReference type="RefSeq" id="WP_119782257.1">
    <property type="nucleotide sequence ID" value="NZ_QYUK01000011.1"/>
</dbReference>
<dbReference type="EMBL" id="QYUK01000011">
    <property type="protein sequence ID" value="RJF89957.1"/>
    <property type="molecule type" value="Genomic_DNA"/>
</dbReference>
<keyword evidence="3" id="KW-0378">Hydrolase</keyword>
<evidence type="ECO:0000256" key="2">
    <source>
        <dbReference type="ARBA" id="ARBA00012018"/>
    </source>
</evidence>
<dbReference type="Pfam" id="PF05506">
    <property type="entry name" value="PLipase_C_C"/>
    <property type="match status" value="2"/>
</dbReference>
<dbReference type="InterPro" id="IPR017767">
    <property type="entry name" value="PC-PLC"/>
</dbReference>
<comment type="similarity">
    <text evidence="1">Belongs to the bacterial phospholipase C family.</text>
</comment>
<proteinExistence type="inferred from homology"/>
<evidence type="ECO:0000256" key="3">
    <source>
        <dbReference type="ARBA" id="ARBA00022801"/>
    </source>
</evidence>
<sequence>MTDKSRRDFLKQAGAVAGTAAALSAFPPVIRDALAIAANNATRSIQDVEHVVILMQENRSFDHYFGTLAGVRGFGDRFTIPLPGGRSVFQQSNGTRVVMPYHLDASKGNAQRINSTPHTWPDAHQAWADGRMFEWPRYKEDRSMGYFKEAELPFQFALANAFTLCDAYHCAVHAGTNPNRLFHWTGTNGPTGSNVAIVVNEWDSLGPSGEGHVWTTYPERLEQAGVTWKVYQNLPDNFSDNPLAGFRQYRKASEAVGNTPLGGLPYIPYNTRQDAKAPLYKGVGNTMPLGGLLQEFKQDVRAGRLPQVSWIVAPTFYSEHPAISSPVQGGWYMQETLAALVANPEVWSRTALIINFDENDGFFDHAPSPSVFSMNANGTAAGASTLGDLAAERFNHAAPAGTRNQPKPDGGVYGPGPRVPCFIVSPWSRGGWVNSQVFDHTSVLRFLEQRFGAVEANISPYRRAVCGDLTSAFDFVNPNTAVPSLPKLSKINADAIRAAQALRLQVPIPAENEQTAPVQEPGVRLSRALPYELHVEAAVDGNGVRLRFRNTGAAGAVFHVYDRLHLDRLPRRYLVEAGKQIAGDWPIVADDGKYDLWVLGPNSFHRHFTGDAKVAAGSGLATTGVAVAYDAPHRQLGIVLTNTGGRSSILRVKANAYESYTVLQRVDPGQRVVLRRALEHSSNWYDYTVAAHDGIGFGRRLAGRMETGADSVSDPANALVMVGG</sequence>
<dbReference type="PANTHER" id="PTHR31956">
    <property type="entry name" value="NON-SPECIFIC PHOSPHOLIPASE C4-RELATED"/>
    <property type="match status" value="1"/>
</dbReference>
<evidence type="ECO:0000313" key="6">
    <source>
        <dbReference type="Proteomes" id="UP000284605"/>
    </source>
</evidence>
<dbReference type="PROSITE" id="PS51318">
    <property type="entry name" value="TAT"/>
    <property type="match status" value="1"/>
</dbReference>
<dbReference type="GO" id="GO:0016042">
    <property type="term" value="P:lipid catabolic process"/>
    <property type="evidence" value="ECO:0007669"/>
    <property type="project" value="InterPro"/>
</dbReference>
<dbReference type="GO" id="GO:0034480">
    <property type="term" value="F:phosphatidylcholine phospholipase C activity"/>
    <property type="evidence" value="ECO:0007669"/>
    <property type="project" value="UniProtKB-EC"/>
</dbReference>
<gene>
    <name evidence="5" type="ORF">D3874_11405</name>
</gene>
<keyword evidence="6" id="KW-1185">Reference proteome</keyword>
<dbReference type="NCBIfam" id="TIGR03396">
    <property type="entry name" value="PC_PLC"/>
    <property type="match status" value="1"/>
</dbReference>
<dbReference type="InterPro" id="IPR006311">
    <property type="entry name" value="TAT_signal"/>
</dbReference>
<reference evidence="5 6" key="1">
    <citation type="submission" date="2018-09" db="EMBL/GenBank/DDBJ databases">
        <authorList>
            <person name="Zhu H."/>
        </authorList>
    </citation>
    <scope>NUCLEOTIDE SEQUENCE [LARGE SCALE GENOMIC DNA]</scope>
    <source>
        <strain evidence="5 6">K1W22B-8</strain>
    </source>
</reference>
<evidence type="ECO:0000313" key="5">
    <source>
        <dbReference type="EMBL" id="RJF89957.1"/>
    </source>
</evidence>
<comment type="caution">
    <text evidence="5">The sequence shown here is derived from an EMBL/GenBank/DDBJ whole genome shotgun (WGS) entry which is preliminary data.</text>
</comment>
<dbReference type="Pfam" id="PF04185">
    <property type="entry name" value="Phosphoesterase"/>
    <property type="match status" value="1"/>
</dbReference>
<evidence type="ECO:0000256" key="1">
    <source>
        <dbReference type="ARBA" id="ARBA00009717"/>
    </source>
</evidence>
<dbReference type="EC" id="3.1.4.3" evidence="2"/>